<dbReference type="GO" id="GO:0043456">
    <property type="term" value="P:regulation of pentose-phosphate shunt"/>
    <property type="evidence" value="ECO:0007669"/>
    <property type="project" value="TreeGrafter"/>
</dbReference>
<evidence type="ECO:0000313" key="2">
    <source>
        <dbReference type="EMBL" id="QDU26317.1"/>
    </source>
</evidence>
<keyword evidence="3" id="KW-1185">Reference proteome</keyword>
<dbReference type="KEGG" id="aagg:ETAA8_13950"/>
<dbReference type="Gene3D" id="3.40.50.1240">
    <property type="entry name" value="Phosphoglycerate mutase-like"/>
    <property type="match status" value="1"/>
</dbReference>
<dbReference type="InterPro" id="IPR029033">
    <property type="entry name" value="His_PPase_superfam"/>
</dbReference>
<dbReference type="CDD" id="cd07067">
    <property type="entry name" value="HP_PGM_like"/>
    <property type="match status" value="1"/>
</dbReference>
<dbReference type="EMBL" id="CP036274">
    <property type="protein sequence ID" value="QDU26317.1"/>
    <property type="molecule type" value="Genomic_DNA"/>
</dbReference>
<dbReference type="GO" id="GO:0045820">
    <property type="term" value="P:negative regulation of glycolytic process"/>
    <property type="evidence" value="ECO:0007669"/>
    <property type="project" value="TreeGrafter"/>
</dbReference>
<evidence type="ECO:0000256" key="1">
    <source>
        <dbReference type="ARBA" id="ARBA00022801"/>
    </source>
</evidence>
<dbReference type="OrthoDB" id="9781415at2"/>
<evidence type="ECO:0000313" key="3">
    <source>
        <dbReference type="Proteomes" id="UP000315017"/>
    </source>
</evidence>
<dbReference type="EC" id="3.1.3.3" evidence="2"/>
<sequence>MVRILLIRSAATDFDEQGRIKGTLDLPLSDVGTAQAVRLVAELQQVDIDYFYSSTCRCAVETATQLANSRRLKVRQLADFQNVDHGLWHGKLVDELKHTQPRVYRQLQDHPETVCPPEGEPVGMAQARVRVGVDRLLRKHRTGTIALVLPEPLFSLVRNVITPGELGDLWKAECQCGGWQLLDLGNDDVRRVVLAHTSAAVLPVAGGAA</sequence>
<gene>
    <name evidence="2" type="primary">pspA_1</name>
    <name evidence="2" type="ORF">ETAA8_13950</name>
</gene>
<dbReference type="AlphaFoldDB" id="A0A517Y7V0"/>
<dbReference type="Pfam" id="PF00300">
    <property type="entry name" value="His_Phos_1"/>
    <property type="match status" value="1"/>
</dbReference>
<protein>
    <submittedName>
        <fullName evidence="2">Phosphoserine phosphatase 1</fullName>
        <ecNumber evidence="2">3.1.3.3</ecNumber>
    </submittedName>
</protein>
<dbReference type="InterPro" id="IPR051695">
    <property type="entry name" value="Phosphoglycerate_Mutase"/>
</dbReference>
<dbReference type="RefSeq" id="WP_145086681.1">
    <property type="nucleotide sequence ID" value="NZ_CP036274.1"/>
</dbReference>
<dbReference type="PANTHER" id="PTHR46517">
    <property type="entry name" value="FRUCTOSE-2,6-BISPHOSPHATASE TIGAR"/>
    <property type="match status" value="1"/>
</dbReference>
<reference evidence="2 3" key="1">
    <citation type="submission" date="2019-02" db="EMBL/GenBank/DDBJ databases">
        <title>Deep-cultivation of Planctomycetes and their phenomic and genomic characterization uncovers novel biology.</title>
        <authorList>
            <person name="Wiegand S."/>
            <person name="Jogler M."/>
            <person name="Boedeker C."/>
            <person name="Pinto D."/>
            <person name="Vollmers J."/>
            <person name="Rivas-Marin E."/>
            <person name="Kohn T."/>
            <person name="Peeters S.H."/>
            <person name="Heuer A."/>
            <person name="Rast P."/>
            <person name="Oberbeckmann S."/>
            <person name="Bunk B."/>
            <person name="Jeske O."/>
            <person name="Meyerdierks A."/>
            <person name="Storesund J.E."/>
            <person name="Kallscheuer N."/>
            <person name="Luecker S."/>
            <person name="Lage O.M."/>
            <person name="Pohl T."/>
            <person name="Merkel B.J."/>
            <person name="Hornburger P."/>
            <person name="Mueller R.-W."/>
            <person name="Bruemmer F."/>
            <person name="Labrenz M."/>
            <person name="Spormann A.M."/>
            <person name="Op den Camp H."/>
            <person name="Overmann J."/>
            <person name="Amann R."/>
            <person name="Jetten M.S.M."/>
            <person name="Mascher T."/>
            <person name="Medema M.H."/>
            <person name="Devos D.P."/>
            <person name="Kaster A.-K."/>
            <person name="Ovreas L."/>
            <person name="Rohde M."/>
            <person name="Galperin M.Y."/>
            <person name="Jogler C."/>
        </authorList>
    </citation>
    <scope>NUCLEOTIDE SEQUENCE [LARGE SCALE GENOMIC DNA]</scope>
    <source>
        <strain evidence="2 3">ETA_A8</strain>
    </source>
</reference>
<dbReference type="InterPro" id="IPR013078">
    <property type="entry name" value="His_Pase_superF_clade-1"/>
</dbReference>
<dbReference type="PANTHER" id="PTHR46517:SF1">
    <property type="entry name" value="FRUCTOSE-2,6-BISPHOSPHATASE TIGAR"/>
    <property type="match status" value="1"/>
</dbReference>
<dbReference type="SUPFAM" id="SSF53254">
    <property type="entry name" value="Phosphoglycerate mutase-like"/>
    <property type="match status" value="1"/>
</dbReference>
<dbReference type="GO" id="GO:0005829">
    <property type="term" value="C:cytosol"/>
    <property type="evidence" value="ECO:0007669"/>
    <property type="project" value="TreeGrafter"/>
</dbReference>
<proteinExistence type="predicted"/>
<name>A0A517Y7V0_9BACT</name>
<keyword evidence="1 2" id="KW-0378">Hydrolase</keyword>
<dbReference type="GO" id="GO:0004331">
    <property type="term" value="F:fructose-2,6-bisphosphate 2-phosphatase activity"/>
    <property type="evidence" value="ECO:0007669"/>
    <property type="project" value="TreeGrafter"/>
</dbReference>
<accession>A0A517Y7V0</accession>
<organism evidence="2 3">
    <name type="scientific">Anatilimnocola aggregata</name>
    <dbReference type="NCBI Taxonomy" id="2528021"/>
    <lineage>
        <taxon>Bacteria</taxon>
        <taxon>Pseudomonadati</taxon>
        <taxon>Planctomycetota</taxon>
        <taxon>Planctomycetia</taxon>
        <taxon>Pirellulales</taxon>
        <taxon>Pirellulaceae</taxon>
        <taxon>Anatilimnocola</taxon>
    </lineage>
</organism>
<dbReference type="Proteomes" id="UP000315017">
    <property type="component" value="Chromosome"/>
</dbReference>